<sequence length="156" mass="17416">MKFVRSEGGGMVLETADDLIEEMKMTMPISSTYIVDIPRIKSSIKSGSFLKNKSFSIAPIGLMMGAVTPTGGSGVFWDAFMRYIFPWMLDVAKVYCAIRICQAFYQEKRGGRDDGTGFGALVQYGKWYLVFWLIPWGVELIDQIGSRMLNDLRAGG</sequence>
<keyword evidence="2" id="KW-1185">Reference proteome</keyword>
<evidence type="ECO:0000313" key="1">
    <source>
        <dbReference type="EMBL" id="UNY48844.1"/>
    </source>
</evidence>
<proteinExistence type="predicted"/>
<gene>
    <name evidence="1" type="ORF">fado_129</name>
</gene>
<dbReference type="Proteomes" id="UP000831021">
    <property type="component" value="Segment"/>
</dbReference>
<accession>A0AAE9GCH4</accession>
<organism evidence="1 2">
    <name type="scientific">Bacillus phage FADO</name>
    <dbReference type="NCBI Taxonomy" id="2917160"/>
    <lineage>
        <taxon>Viruses</taxon>
        <taxon>Duplodnaviria</taxon>
        <taxon>Heunggongvirae</taxon>
        <taxon>Uroviricota</taxon>
        <taxon>Caudoviricetes</taxon>
        <taxon>Heleneionescovirinae</taxon>
        <taxon>Zhangjivirus</taxon>
        <taxon>Zhangjivirus fado</taxon>
    </lineage>
</organism>
<name>A0AAE9GCH4_9CAUD</name>
<reference evidence="1 2" key="1">
    <citation type="submission" date="2022-01" db="EMBL/GenBank/DDBJ databases">
        <authorList>
            <person name="Stokar-Avihail A."/>
        </authorList>
    </citation>
    <scope>NUCLEOTIDE SEQUENCE [LARGE SCALE GENOMIC DNA]</scope>
</reference>
<protein>
    <submittedName>
        <fullName evidence="1">Uncharacterized protein</fullName>
    </submittedName>
</protein>
<dbReference type="EMBL" id="OM236516">
    <property type="protein sequence ID" value="UNY48844.1"/>
    <property type="molecule type" value="Genomic_DNA"/>
</dbReference>
<evidence type="ECO:0000313" key="2">
    <source>
        <dbReference type="Proteomes" id="UP000831021"/>
    </source>
</evidence>